<dbReference type="GO" id="GO:0005524">
    <property type="term" value="F:ATP binding"/>
    <property type="evidence" value="ECO:0007669"/>
    <property type="project" value="UniProtKB-KW"/>
</dbReference>
<gene>
    <name evidence="21" type="ORF">PCAL00307_LOCUS11025</name>
</gene>
<evidence type="ECO:0000256" key="13">
    <source>
        <dbReference type="SAM" id="Coils"/>
    </source>
</evidence>
<dbReference type="Pfam" id="PF17852">
    <property type="entry name" value="Dynein_AAA_lid"/>
    <property type="match status" value="1"/>
</dbReference>
<feature type="domain" description="Dynein heavy chain 3 AAA+ lid" evidence="20">
    <location>
        <begin position="654"/>
        <end position="744"/>
    </location>
</feature>
<evidence type="ECO:0000259" key="18">
    <source>
        <dbReference type="Pfam" id="PF12781"/>
    </source>
</evidence>
<dbReference type="GO" id="GO:0008569">
    <property type="term" value="F:minus-end-directed microtubule motor activity"/>
    <property type="evidence" value="ECO:0007669"/>
    <property type="project" value="InterPro"/>
</dbReference>
<dbReference type="FunFam" id="3.40.50.300:FF:002141">
    <property type="entry name" value="Dynein heavy chain"/>
    <property type="match status" value="1"/>
</dbReference>
<dbReference type="PANTHER" id="PTHR22878:SF73">
    <property type="entry name" value="DYNEIN AXONEMAL HEAVY CHAIN 1"/>
    <property type="match status" value="1"/>
</dbReference>
<dbReference type="InterPro" id="IPR004273">
    <property type="entry name" value="Dynein_heavy_D6_P-loop"/>
</dbReference>
<dbReference type="Gene3D" id="1.10.8.710">
    <property type="match status" value="1"/>
</dbReference>
<evidence type="ECO:0000256" key="12">
    <source>
        <dbReference type="ARBA" id="ARBA00023273"/>
    </source>
</evidence>
<feature type="domain" description="Dynein heavy chain hydrolytic ATP-binding dynein motor region" evidence="15">
    <location>
        <begin position="1"/>
        <end position="136"/>
    </location>
</feature>
<dbReference type="GO" id="GO:0005930">
    <property type="term" value="C:axoneme"/>
    <property type="evidence" value="ECO:0007669"/>
    <property type="project" value="UniProtKB-SubCell"/>
</dbReference>
<evidence type="ECO:0000256" key="5">
    <source>
        <dbReference type="ARBA" id="ARBA00022741"/>
    </source>
</evidence>
<keyword evidence="7" id="KW-0243">Dynein</keyword>
<dbReference type="SUPFAM" id="SSF52540">
    <property type="entry name" value="P-loop containing nucleoside triphosphate hydrolases"/>
    <property type="match status" value="3"/>
</dbReference>
<proteinExistence type="inferred from homology"/>
<comment type="similarity">
    <text evidence="2">Belongs to the dynein heavy chain family.</text>
</comment>
<dbReference type="EMBL" id="HBIW01012847">
    <property type="protein sequence ID" value="CAE0695589.1"/>
    <property type="molecule type" value="Transcribed_RNA"/>
</dbReference>
<dbReference type="Pfam" id="PF12774">
    <property type="entry name" value="AAA_6"/>
    <property type="match status" value="1"/>
</dbReference>
<keyword evidence="12" id="KW-0966">Cell projection</keyword>
<name>A0A7S4E7T1_9STRA</name>
<evidence type="ECO:0000259" key="17">
    <source>
        <dbReference type="Pfam" id="PF12780"/>
    </source>
</evidence>
<evidence type="ECO:0000259" key="15">
    <source>
        <dbReference type="Pfam" id="PF12774"/>
    </source>
</evidence>
<dbReference type="InterPro" id="IPR024743">
    <property type="entry name" value="Dynein_HC_stalk"/>
</dbReference>
<dbReference type="Pfam" id="PF12775">
    <property type="entry name" value="AAA_7"/>
    <property type="match status" value="1"/>
</dbReference>
<dbReference type="Gene3D" id="1.10.8.1220">
    <property type="match status" value="1"/>
</dbReference>
<dbReference type="PANTHER" id="PTHR22878">
    <property type="entry name" value="DYNEIN HEAVY CHAIN 6, AXONEMAL-LIKE-RELATED"/>
    <property type="match status" value="1"/>
</dbReference>
<feature type="domain" description="Dynein heavy chain region D6 P-loop" evidence="14">
    <location>
        <begin position="1920"/>
        <end position="2033"/>
    </location>
</feature>
<evidence type="ECO:0000256" key="9">
    <source>
        <dbReference type="ARBA" id="ARBA00023069"/>
    </source>
</evidence>
<keyword evidence="3" id="KW-0963">Cytoplasm</keyword>
<dbReference type="GO" id="GO:0007018">
    <property type="term" value="P:microtubule-based movement"/>
    <property type="evidence" value="ECO:0007669"/>
    <property type="project" value="InterPro"/>
</dbReference>
<keyword evidence="10" id="KW-0505">Motor protein</keyword>
<evidence type="ECO:0000256" key="1">
    <source>
        <dbReference type="ARBA" id="ARBA00004430"/>
    </source>
</evidence>
<evidence type="ECO:0000256" key="8">
    <source>
        <dbReference type="ARBA" id="ARBA00023054"/>
    </source>
</evidence>
<dbReference type="InterPro" id="IPR027417">
    <property type="entry name" value="P-loop_NTPase"/>
</dbReference>
<dbReference type="InterPro" id="IPR035706">
    <property type="entry name" value="AAA_9"/>
</dbReference>
<feature type="domain" description="Dynein heavy chain coiled coil stalk" evidence="16">
    <location>
        <begin position="1070"/>
        <end position="1415"/>
    </location>
</feature>
<evidence type="ECO:0000313" key="21">
    <source>
        <dbReference type="EMBL" id="CAE0695589.1"/>
    </source>
</evidence>
<sequence>MVATFRLCSEQLSSQDHYDYGMRAVKTVITAAGNLKRAAPNENEEALLLRALQDVNIPKFLAHDLPLFDGILSDLFPGIARPPFDYGPLITSLKNAIDEKGLQPVPIFIKKNIELYEMICVRHGLMVVGPTGGGKSSNVRTLQRALTMLKNDKIEGIKYEKVDIHHLNPKSITMGQLYGMFDPNTLEWQDGILANIVRLCIKNTAPDLQWVMFDGPVDAIWIENMNTVLDDNKKLCLTSGEIMSLSDMMTMMFEPEDLAVASPATVSRCGMIYMEPKSLGFDPLVMSWLERLPESFGPAHKMKLLTLFDTYLGATCGILRRTMNEPFPTVDGALLDSLLNLMDCEFHLFYPREGQENKSQEEVDQCAEHMEAIFFFAFIWSVCCTVDQEGRHYMDVFVRQHMRMNSSQFQLPPEGSIYDYLYDTSQSKWIPWMDTVKPYEHDPSASFAELIIPTPDSVRYTYLLETLVLHNKHVMMTGPTGTGKTVNVNRHLQGGFNPLKYVPICLTFSAQTSANQVQDLLDAKCEKRRKGIFGPSAGKKYILFVDDVNMPLKEEYGAQPPIELLRQWFDNRGWYDRKALTFRQIIDVVFVCACGPPGGGRQSLSARFPRHFNTVGYTPMQDSSMQRIFQTILTNFLNAPGWEDEVKSLANGVVDATIEIYNTILRDLRPTPAKSHYQFNLRDISKVFQGVLMVLPSKFKTAQSMIRLYTHENQRIFGDRLINQEDHVWFDDLLEKCTKKHCGDEYEVSSCVIADFMVPGADPRIYEEVSDMSQLQPTIEEYLNDYNAESKQPMPLVMFMDAISHVARITRVLRQPKGNMLLLGVGGSGRQSLSRLSTFMAECKIFSIEITKGYGLSEWRESLKEILLYAGIKAQPAVFLFSDTQIVFEAMLEDINNVLNTGDVPNLYVPEDDETITTACKQDCMRKRLQPTKLNIFACYLARVMANLHLILCFSPLGEAFRNRLRMFPSLVNCSTIDWFAEWPREALHSVAHRLLTEENLELGENNAHLESCVTFFKDAHVFVARRSEAFLAELGRHNYVTPTSYLELLATYKQVLALKRDEVGTLKNRLRVGLDKLIATAEQVEDLQVKLTAMEPVLIKTQGEVEAMIINIDKDKRDAAETQTVVAAEEEAAQTKAAETKAIADDAQRDLDEALPALEEAVKCLNSLKKSDIDEVRTMGKPPAGVKLTMEACCIMFSVKPEMEKNPDGMGKVPNYFKSAQKELLSLGGKLIDKMKDYDKDNIPTKIIDKIGPYIEMEAFTPAQVQKASKACTAMCMWVRAMHKYHQVSVMVEPKKKLLAEATAELEETMQKLAEAQAKLKAVMDKLERLEKEFNEANDKKMQLQRDVEECAARLERAKKLIGGLGGERTRWTESCATLELSYAKLVGDALISAATIAYTGAFTPTFRKGMTDHWQTRLEELSVPHMEGCTITKTLADPVAIRTWTICGLPQDASSVENGIIMSKARRFPLLIDPQGQANRYIKNMGRDPSLAENGIEVTKLTEKNYLRTLENAVRFGRWVLMENVLETLDASLEPLLLQQTFVQGGTKMIKIGDSTIPWNDSFKFFMTSNLPNPHYAPEVCVKVSLLNFAITPVGLEDQLLGVVVAEERPDMAEKKNSLVVANASMKKQLKEIEDKILYMLSNSTGNILDDHELIETLASSKITSTDITEKVADAEVTEQEIDAYRERYRPVAYRATILYFSVVNLCVVDPMYQYSLQWFQALFVAAISKAEKAETLEARLDVLNTFFTYYVYVNVCRSLFEKDKLLFSFLLTVKILDGSNEIDATEWRFLISGKTTAAVDVENPAPEGNAGGWIDGRMWSEVCAISGAANFEGFAADFKNHLQAWRAYFDCVEPHLQRLPDKWNDCLNSFQKLCVLRCLRVDKVTDGVMAYVIEKMGQRFIEPPPFNLANCYKDSSNLTPLVFILSKGSDPTKAFNIFCGEMKFHKKVQSLSLGQGQGPKATQMIEDAAQKGTWVYLQNCHLFVSWLINLEVLCDNLTPEKTHRDFRLWLTSMPCAQFPVSILQNGVKMTNEPPKGADSAC</sequence>
<dbReference type="Pfam" id="PF03028">
    <property type="entry name" value="Dynein_heavy"/>
    <property type="match status" value="1"/>
</dbReference>
<keyword evidence="11" id="KW-0206">Cytoskeleton</keyword>
<dbReference type="InterPro" id="IPR041589">
    <property type="entry name" value="DNAH3_AAA_lid_1"/>
</dbReference>
<dbReference type="Pfam" id="PF17857">
    <property type="entry name" value="AAA_lid_1"/>
    <property type="match status" value="1"/>
</dbReference>
<evidence type="ECO:0000259" key="14">
    <source>
        <dbReference type="Pfam" id="PF03028"/>
    </source>
</evidence>
<dbReference type="Gene3D" id="3.40.50.300">
    <property type="entry name" value="P-loop containing nucleotide triphosphate hydrolases"/>
    <property type="match status" value="4"/>
</dbReference>
<dbReference type="GO" id="GO:0005874">
    <property type="term" value="C:microtubule"/>
    <property type="evidence" value="ECO:0007669"/>
    <property type="project" value="UniProtKB-KW"/>
</dbReference>
<dbReference type="Pfam" id="PF12781">
    <property type="entry name" value="AAA_9"/>
    <property type="match status" value="1"/>
</dbReference>
<evidence type="ECO:0000256" key="7">
    <source>
        <dbReference type="ARBA" id="ARBA00023017"/>
    </source>
</evidence>
<evidence type="ECO:0000256" key="2">
    <source>
        <dbReference type="ARBA" id="ARBA00008887"/>
    </source>
</evidence>
<feature type="domain" description="Dynein heavy chain AAA module D4" evidence="17">
    <location>
        <begin position="794"/>
        <end position="1055"/>
    </location>
</feature>
<dbReference type="FunFam" id="1.10.8.1220:FF:000001">
    <property type="entry name" value="Dynein axonemal heavy chain 5"/>
    <property type="match status" value="1"/>
</dbReference>
<dbReference type="GO" id="GO:0051959">
    <property type="term" value="F:dynein light intermediate chain binding"/>
    <property type="evidence" value="ECO:0007669"/>
    <property type="project" value="InterPro"/>
</dbReference>
<protein>
    <submittedName>
        <fullName evidence="21">Uncharacterized protein</fullName>
    </submittedName>
</protein>
<comment type="subcellular location">
    <subcellularLocation>
        <location evidence="1">Cytoplasm</location>
        <location evidence="1">Cytoskeleton</location>
        <location evidence="1">Cilium axoneme</location>
    </subcellularLocation>
</comment>
<dbReference type="Gene3D" id="1.20.920.30">
    <property type="match status" value="1"/>
</dbReference>
<accession>A0A7S4E7T1</accession>
<dbReference type="FunFam" id="3.40.50.300:FF:000362">
    <property type="entry name" value="Dynein, axonemal, heavy chain 6"/>
    <property type="match status" value="1"/>
</dbReference>
<keyword evidence="5" id="KW-0547">Nucleotide-binding</keyword>
<feature type="domain" description="Dynein heavy chain AAA 5 extension" evidence="19">
    <location>
        <begin position="305"/>
        <end position="434"/>
    </location>
</feature>
<dbReference type="GO" id="GO:0045505">
    <property type="term" value="F:dynein intermediate chain binding"/>
    <property type="evidence" value="ECO:0007669"/>
    <property type="project" value="InterPro"/>
</dbReference>
<dbReference type="FunFam" id="1.10.8.710:FF:000001">
    <property type="entry name" value="Dynein axonemal heavy chain 2"/>
    <property type="match status" value="1"/>
</dbReference>
<keyword evidence="8 13" id="KW-0175">Coiled coil</keyword>
<evidence type="ECO:0000259" key="19">
    <source>
        <dbReference type="Pfam" id="PF17852"/>
    </source>
</evidence>
<dbReference type="FunFam" id="1.20.920.30:FF:000005">
    <property type="entry name" value="Dynein, axonemal, heavy chain 2"/>
    <property type="match status" value="1"/>
</dbReference>
<dbReference type="Pfam" id="PF12780">
    <property type="entry name" value="AAA_8"/>
    <property type="match status" value="1"/>
</dbReference>
<evidence type="ECO:0000256" key="4">
    <source>
        <dbReference type="ARBA" id="ARBA00022701"/>
    </source>
</evidence>
<evidence type="ECO:0000259" key="16">
    <source>
        <dbReference type="Pfam" id="PF12777"/>
    </source>
</evidence>
<dbReference type="GO" id="GO:0030286">
    <property type="term" value="C:dynein complex"/>
    <property type="evidence" value="ECO:0007669"/>
    <property type="project" value="UniProtKB-KW"/>
</dbReference>
<feature type="coiled-coil region" evidence="13">
    <location>
        <begin position="1297"/>
        <end position="1362"/>
    </location>
</feature>
<dbReference type="InterPro" id="IPR035699">
    <property type="entry name" value="AAA_6"/>
</dbReference>
<dbReference type="InterPro" id="IPR043157">
    <property type="entry name" value="Dynein_AAA1S"/>
</dbReference>
<dbReference type="InterPro" id="IPR024317">
    <property type="entry name" value="Dynein_heavy_chain_D4_dom"/>
</dbReference>
<dbReference type="Gene3D" id="1.10.472.130">
    <property type="match status" value="1"/>
</dbReference>
<dbReference type="Pfam" id="PF12777">
    <property type="entry name" value="MT"/>
    <property type="match status" value="1"/>
</dbReference>
<evidence type="ECO:0000256" key="10">
    <source>
        <dbReference type="ARBA" id="ARBA00023175"/>
    </source>
</evidence>
<evidence type="ECO:0000256" key="6">
    <source>
        <dbReference type="ARBA" id="ARBA00022840"/>
    </source>
</evidence>
<evidence type="ECO:0000256" key="11">
    <source>
        <dbReference type="ARBA" id="ARBA00023212"/>
    </source>
</evidence>
<keyword evidence="9" id="KW-0969">Cilium</keyword>
<evidence type="ECO:0000256" key="3">
    <source>
        <dbReference type="ARBA" id="ARBA00022490"/>
    </source>
</evidence>
<dbReference type="FunFam" id="3.40.50.300:FF:001145">
    <property type="entry name" value="Putative dynein heavy chain"/>
    <property type="match status" value="1"/>
</dbReference>
<reference evidence="21" key="1">
    <citation type="submission" date="2021-01" db="EMBL/GenBank/DDBJ databases">
        <authorList>
            <person name="Corre E."/>
            <person name="Pelletier E."/>
            <person name="Niang G."/>
            <person name="Scheremetjew M."/>
            <person name="Finn R."/>
            <person name="Kale V."/>
            <person name="Holt S."/>
            <person name="Cochrane G."/>
            <person name="Meng A."/>
            <person name="Brown T."/>
            <person name="Cohen L."/>
        </authorList>
    </citation>
    <scope>NUCLEOTIDE SEQUENCE</scope>
    <source>
        <strain evidence="21">CCMP1756</strain>
    </source>
</reference>
<dbReference type="InterPro" id="IPR026983">
    <property type="entry name" value="DHC"/>
</dbReference>
<evidence type="ECO:0000259" key="20">
    <source>
        <dbReference type="Pfam" id="PF17857"/>
    </source>
</evidence>
<keyword evidence="6" id="KW-0067">ATP-binding</keyword>
<dbReference type="Gene3D" id="1.20.920.20">
    <property type="match status" value="1"/>
</dbReference>
<keyword evidence="4" id="KW-0493">Microtubule</keyword>
<feature type="domain" description="Dynein heavy chain ATP-binding dynein motor region" evidence="18">
    <location>
        <begin position="1444"/>
        <end position="1670"/>
    </location>
</feature>
<dbReference type="InterPro" id="IPR041466">
    <property type="entry name" value="Dynein_AAA5_ext"/>
</dbReference>
<dbReference type="FunFam" id="3.40.50.300:FF:000353">
    <property type="entry name" value="Dynein axonemal heavy chain 1"/>
    <property type="match status" value="1"/>
</dbReference>
<dbReference type="FunFam" id="1.20.920.20:FF:000006">
    <property type="entry name" value="Dynein, axonemal, heavy chain 6"/>
    <property type="match status" value="1"/>
</dbReference>
<dbReference type="Gene3D" id="6.10.140.1060">
    <property type="match status" value="1"/>
</dbReference>
<organism evidence="21">
    <name type="scientific">Pelagomonas calceolata</name>
    <dbReference type="NCBI Taxonomy" id="35677"/>
    <lineage>
        <taxon>Eukaryota</taxon>
        <taxon>Sar</taxon>
        <taxon>Stramenopiles</taxon>
        <taxon>Ochrophyta</taxon>
        <taxon>Pelagophyceae</taxon>
        <taxon>Pelagomonadales</taxon>
        <taxon>Pelagomonadaceae</taxon>
        <taxon>Pelagomonas</taxon>
    </lineage>
</organism>